<reference evidence="3" key="2">
    <citation type="submission" date="2018-10" db="UniProtKB">
        <authorList>
            <consortium name="EnsemblPlants"/>
        </authorList>
    </citation>
    <scope>IDENTIFICATION</scope>
</reference>
<dbReference type="Gramene" id="TraesNOR7A03G03854240.1">
    <property type="protein sequence ID" value="TraesNOR7A03G03854240.1.CDS1"/>
    <property type="gene ID" value="TraesNOR7A03G03854240"/>
</dbReference>
<dbReference type="Gramene" id="TraesCS7A03G0097000.1">
    <property type="protein sequence ID" value="TraesCS7A03G0097000.1.CDS1"/>
    <property type="gene ID" value="TraesCS7A03G0097000"/>
</dbReference>
<dbReference type="PANTHER" id="PTHR11926">
    <property type="entry name" value="GLUCOSYL/GLUCURONOSYL TRANSFERASES"/>
    <property type="match status" value="1"/>
</dbReference>
<dbReference type="EnsemblPlants" id="TraesCS7A02G042900.1">
    <property type="protein sequence ID" value="TraesCS7A02G042900.1.cds1"/>
    <property type="gene ID" value="TraesCS7A02G042900"/>
</dbReference>
<evidence type="ECO:0000256" key="2">
    <source>
        <dbReference type="ARBA" id="ARBA00022679"/>
    </source>
</evidence>
<protein>
    <recommendedName>
        <fullName evidence="5">Glycosyltransferase</fullName>
    </recommendedName>
</protein>
<keyword evidence="4" id="KW-1185">Reference proteome</keyword>
<evidence type="ECO:0000256" key="1">
    <source>
        <dbReference type="ARBA" id="ARBA00009995"/>
    </source>
</evidence>
<dbReference type="CDD" id="cd03784">
    <property type="entry name" value="GT1_Gtf-like"/>
    <property type="match status" value="1"/>
</dbReference>
<organism evidence="3">
    <name type="scientific">Triticum aestivum</name>
    <name type="common">Wheat</name>
    <dbReference type="NCBI Taxonomy" id="4565"/>
    <lineage>
        <taxon>Eukaryota</taxon>
        <taxon>Viridiplantae</taxon>
        <taxon>Streptophyta</taxon>
        <taxon>Embryophyta</taxon>
        <taxon>Tracheophyta</taxon>
        <taxon>Spermatophyta</taxon>
        <taxon>Magnoliopsida</taxon>
        <taxon>Liliopsida</taxon>
        <taxon>Poales</taxon>
        <taxon>Poaceae</taxon>
        <taxon>BOP clade</taxon>
        <taxon>Pooideae</taxon>
        <taxon>Triticodae</taxon>
        <taxon>Triticeae</taxon>
        <taxon>Triticinae</taxon>
        <taxon>Triticum</taxon>
    </lineage>
</organism>
<proteinExistence type="inferred from homology"/>
<dbReference type="SUPFAM" id="SSF53756">
    <property type="entry name" value="UDP-Glycosyltransferase/glycogen phosphorylase"/>
    <property type="match status" value="1"/>
</dbReference>
<evidence type="ECO:0000313" key="4">
    <source>
        <dbReference type="Proteomes" id="UP000019116"/>
    </source>
</evidence>
<dbReference type="STRING" id="4565.A0A3B6R7X6"/>
<evidence type="ECO:0000313" key="3">
    <source>
        <dbReference type="EnsemblPlants" id="TraesCS7A02G042900.1.cds1"/>
    </source>
</evidence>
<dbReference type="GO" id="GO:0005737">
    <property type="term" value="C:cytoplasm"/>
    <property type="evidence" value="ECO:0000318"/>
    <property type="project" value="GO_Central"/>
</dbReference>
<dbReference type="Pfam" id="PF00201">
    <property type="entry name" value="UDPGT"/>
    <property type="match status" value="1"/>
</dbReference>
<dbReference type="AlphaFoldDB" id="A0A3B6R7X6"/>
<evidence type="ECO:0008006" key="5">
    <source>
        <dbReference type="Google" id="ProtNLM"/>
    </source>
</evidence>
<dbReference type="GO" id="GO:0080044">
    <property type="term" value="F:quercetin 7-O-glucosyltransferase activity"/>
    <property type="evidence" value="ECO:0000318"/>
    <property type="project" value="GO_Central"/>
</dbReference>
<dbReference type="SMR" id="A0A3B6R7X6"/>
<dbReference type="PANTHER" id="PTHR11926:SF1392">
    <property type="entry name" value="GLYCOSYLTRANSFERASE"/>
    <property type="match status" value="1"/>
</dbReference>
<dbReference type="OrthoDB" id="609069at2759"/>
<name>A0A3B6R7X6_WHEAT</name>
<comment type="similarity">
    <text evidence="1">Belongs to the UDP-glycosyltransferase family.</text>
</comment>
<dbReference type="Gene3D" id="3.40.50.2000">
    <property type="entry name" value="Glycogen Phosphorylase B"/>
    <property type="match status" value="2"/>
</dbReference>
<dbReference type="OMA" id="VITHGQF"/>
<dbReference type="GO" id="GO:0080043">
    <property type="term" value="F:quercetin 3-O-glucosyltransferase activity"/>
    <property type="evidence" value="ECO:0000318"/>
    <property type="project" value="GO_Central"/>
</dbReference>
<keyword evidence="2" id="KW-0808">Transferase</keyword>
<reference evidence="3" key="1">
    <citation type="submission" date="2018-08" db="EMBL/GenBank/DDBJ databases">
        <authorList>
            <person name="Rossello M."/>
        </authorList>
    </citation>
    <scope>NUCLEOTIDE SEQUENCE [LARGE SCALE GENOMIC DNA]</scope>
    <source>
        <strain evidence="3">cv. Chinese Spring</strain>
    </source>
</reference>
<dbReference type="Gramene" id="TraesCS7A02G042900.1">
    <property type="protein sequence ID" value="TraesCS7A02G042900.1.cds1"/>
    <property type="gene ID" value="TraesCS7A02G042900"/>
</dbReference>
<dbReference type="Proteomes" id="UP000019116">
    <property type="component" value="Chromosome 7A"/>
</dbReference>
<dbReference type="InterPro" id="IPR002213">
    <property type="entry name" value="UDP_glucos_trans"/>
</dbReference>
<accession>A0A3B6R7X6</accession>
<sequence length="397" mass="42259">MDAAAAHVLVFPWPRQGHINPMLHLAAALVDAGVRVTFLHTDHTLRRLARAPPPPPPRPMRVLSVPDGLPYCFLDLMASICDTSRPAYRALLLSSLLSSGAPVTCVVADGTMPFAVQAAEELGVPALAFAAHSACSYLALLCTPRLDELGETAFPADDPVRGVPGMEGFLRRRDLPRELHCAEQGGSDPMVLKVAEAIARSCKAARVLLLNTAASMERPALAHVASRAATDVFAVGPLHAASSSRSAASSNTSLWQEDEGCMAWLDGQGDRSVVYVSLGSLAVITHGQFTEFLAGLAATGHAFLWVLRPDLVRPASPGLLLREAVAAAAGGGDRARVVEWAPQRDVLRHRAVGCFLTHAGWNSTLECAAEGVPMVCWPFFADQQTNSRFVGAVWGWT</sequence>